<keyword evidence="3" id="KW-1185">Reference proteome</keyword>
<reference evidence="2" key="2">
    <citation type="submission" date="2018-05" db="EMBL/GenBank/DDBJ databases">
        <title>OgluRS3 (Oryza glumaepatula Reference Sequence Version 3).</title>
        <authorList>
            <person name="Zhang J."/>
            <person name="Kudrna D."/>
            <person name="Lee S."/>
            <person name="Talag J."/>
            <person name="Welchert J."/>
            <person name="Wing R.A."/>
        </authorList>
    </citation>
    <scope>NUCLEOTIDE SEQUENCE [LARGE SCALE GENOMIC DNA]</scope>
</reference>
<evidence type="ECO:0000313" key="3">
    <source>
        <dbReference type="Proteomes" id="UP000026961"/>
    </source>
</evidence>
<name>A0A0E0BPV7_9ORYZ</name>
<feature type="region of interest" description="Disordered" evidence="1">
    <location>
        <begin position="161"/>
        <end position="181"/>
    </location>
</feature>
<evidence type="ECO:0000313" key="2">
    <source>
        <dbReference type="EnsemblPlants" id="OGLUM12G05810.1"/>
    </source>
</evidence>
<accession>A0A0E0BPV7</accession>
<sequence>MVTVGVHWVQDYSVGRVTDDQGRRAFALGVQLPGGYSEVRVLRDLSMTLNGINGFVKEGTVVGIYNAEPHSIHAIWKFDPINKKDLPPEAEFALELFDDDMVIDNAFRAPRYRAPTPPSMPLHYCRRLAHTSAWRRTKPLPLSPALSPIASILGAQRKCGGQPRVAALDGTGKRGEDSASH</sequence>
<feature type="compositionally biased region" description="Basic and acidic residues" evidence="1">
    <location>
        <begin position="171"/>
        <end position="181"/>
    </location>
</feature>
<organism evidence="2">
    <name type="scientific">Oryza glumipatula</name>
    <dbReference type="NCBI Taxonomy" id="40148"/>
    <lineage>
        <taxon>Eukaryota</taxon>
        <taxon>Viridiplantae</taxon>
        <taxon>Streptophyta</taxon>
        <taxon>Embryophyta</taxon>
        <taxon>Tracheophyta</taxon>
        <taxon>Spermatophyta</taxon>
        <taxon>Magnoliopsida</taxon>
        <taxon>Liliopsida</taxon>
        <taxon>Poales</taxon>
        <taxon>Poaceae</taxon>
        <taxon>BOP clade</taxon>
        <taxon>Oryzoideae</taxon>
        <taxon>Oryzeae</taxon>
        <taxon>Oryzinae</taxon>
        <taxon>Oryza</taxon>
    </lineage>
</organism>
<reference evidence="2" key="1">
    <citation type="submission" date="2015-04" db="UniProtKB">
        <authorList>
            <consortium name="EnsemblPlants"/>
        </authorList>
    </citation>
    <scope>IDENTIFICATION</scope>
</reference>
<dbReference type="HOGENOM" id="CLU_1491251_0_0_1"/>
<proteinExistence type="predicted"/>
<dbReference type="AlphaFoldDB" id="A0A0E0BPV7"/>
<dbReference type="Proteomes" id="UP000026961">
    <property type="component" value="Chromosome 12"/>
</dbReference>
<evidence type="ECO:0000256" key="1">
    <source>
        <dbReference type="SAM" id="MobiDB-lite"/>
    </source>
</evidence>
<protein>
    <submittedName>
        <fullName evidence="2">Uncharacterized protein</fullName>
    </submittedName>
</protein>
<dbReference type="Gramene" id="OGLUM12G05810.1">
    <property type="protein sequence ID" value="OGLUM12G05810.1"/>
    <property type="gene ID" value="OGLUM12G05810"/>
</dbReference>
<dbReference type="EnsemblPlants" id="OGLUM12G05810.1">
    <property type="protein sequence ID" value="OGLUM12G05810.1"/>
    <property type="gene ID" value="OGLUM12G05810"/>
</dbReference>